<dbReference type="PANTHER" id="PTHR23427">
    <property type="entry name" value="SURFEIT LOCUS PROTEIN"/>
    <property type="match status" value="1"/>
</dbReference>
<keyword evidence="6" id="KW-1003">Cell membrane</keyword>
<evidence type="ECO:0000256" key="3">
    <source>
        <dbReference type="ARBA" id="ARBA00022692"/>
    </source>
</evidence>
<dbReference type="PANTHER" id="PTHR23427:SF2">
    <property type="entry name" value="SURFEIT LOCUS PROTEIN 1"/>
    <property type="match status" value="1"/>
</dbReference>
<sequence>MNMPSARQDKSMRSRLLTPCWILTTLLVIAAVAVMIRLGFWQLERLAWRQDLNRRITAQLNAPPLDLNGEIPVSQLTDMEYRMVQVSGVYDFEHEFLWRNQVWDNQAGYHLFTPLRIDGSDWVVYVDRGWIPLDQADAESRLQYRQSGVVSLTGMLRRPIPKPAIGGVADPPAGTVQPRPEAWNWVDLNRWQNETGLNLLPVWVQQAPQGAALRLPYPSLPDIEITEGPHFGYALQWFTFAAILAMGYPFFVRKQLENKAESGEKKGNSEAIEFGEEIYEH</sequence>
<dbReference type="AlphaFoldDB" id="A0A7C4L0G5"/>
<evidence type="ECO:0000256" key="1">
    <source>
        <dbReference type="ARBA" id="ARBA00004370"/>
    </source>
</evidence>
<evidence type="ECO:0000256" key="2">
    <source>
        <dbReference type="ARBA" id="ARBA00007165"/>
    </source>
</evidence>
<keyword evidence="5 6" id="KW-0472">Membrane</keyword>
<feature type="transmembrane region" description="Helical" evidence="6">
    <location>
        <begin position="231"/>
        <end position="251"/>
    </location>
</feature>
<dbReference type="GO" id="GO:0005886">
    <property type="term" value="C:plasma membrane"/>
    <property type="evidence" value="ECO:0007669"/>
    <property type="project" value="UniProtKB-SubCell"/>
</dbReference>
<reference evidence="7" key="1">
    <citation type="journal article" date="2020" name="mSystems">
        <title>Genome- and Community-Level Interaction Insights into Carbon Utilization and Element Cycling Functions of Hydrothermarchaeota in Hydrothermal Sediment.</title>
        <authorList>
            <person name="Zhou Z."/>
            <person name="Liu Y."/>
            <person name="Xu W."/>
            <person name="Pan J."/>
            <person name="Luo Z.H."/>
            <person name="Li M."/>
        </authorList>
    </citation>
    <scope>NUCLEOTIDE SEQUENCE [LARGE SCALE GENOMIC DNA]</scope>
    <source>
        <strain evidence="7">SpSt-556</strain>
    </source>
</reference>
<comment type="similarity">
    <text evidence="2 6">Belongs to the SURF1 family.</text>
</comment>
<feature type="transmembrane region" description="Helical" evidence="6">
    <location>
        <begin position="20"/>
        <end position="41"/>
    </location>
</feature>
<evidence type="ECO:0000256" key="5">
    <source>
        <dbReference type="ARBA" id="ARBA00023136"/>
    </source>
</evidence>
<evidence type="ECO:0000313" key="7">
    <source>
        <dbReference type="EMBL" id="HGS86475.1"/>
    </source>
</evidence>
<comment type="caution">
    <text evidence="7">The sequence shown here is derived from an EMBL/GenBank/DDBJ whole genome shotgun (WGS) entry which is preliminary data.</text>
</comment>
<keyword evidence="3 6" id="KW-0812">Transmembrane</keyword>
<evidence type="ECO:0000256" key="6">
    <source>
        <dbReference type="RuleBase" id="RU363076"/>
    </source>
</evidence>
<dbReference type="InterPro" id="IPR002994">
    <property type="entry name" value="Surf1/Shy1"/>
</dbReference>
<dbReference type="InterPro" id="IPR045214">
    <property type="entry name" value="Surf1/Surf4"/>
</dbReference>
<dbReference type="Pfam" id="PF02104">
    <property type="entry name" value="SURF1"/>
    <property type="match status" value="1"/>
</dbReference>
<organism evidence="7">
    <name type="scientific">Bellilinea caldifistulae</name>
    <dbReference type="NCBI Taxonomy" id="360411"/>
    <lineage>
        <taxon>Bacteria</taxon>
        <taxon>Bacillati</taxon>
        <taxon>Chloroflexota</taxon>
        <taxon>Anaerolineae</taxon>
        <taxon>Anaerolineales</taxon>
        <taxon>Anaerolineaceae</taxon>
        <taxon>Bellilinea</taxon>
    </lineage>
</organism>
<evidence type="ECO:0000256" key="4">
    <source>
        <dbReference type="ARBA" id="ARBA00022989"/>
    </source>
</evidence>
<gene>
    <name evidence="7" type="ORF">ENT17_02540</name>
</gene>
<keyword evidence="4 6" id="KW-1133">Transmembrane helix</keyword>
<accession>A0A7C4L0G5</accession>
<comment type="subcellular location">
    <subcellularLocation>
        <location evidence="6">Cell membrane</location>
        <topology evidence="6">Multi-pass membrane protein</topology>
    </subcellularLocation>
    <subcellularLocation>
        <location evidence="1">Membrane</location>
    </subcellularLocation>
</comment>
<dbReference type="EMBL" id="DSXR01000032">
    <property type="protein sequence ID" value="HGS86475.1"/>
    <property type="molecule type" value="Genomic_DNA"/>
</dbReference>
<protein>
    <recommendedName>
        <fullName evidence="6">SURF1-like protein</fullName>
    </recommendedName>
</protein>
<name>A0A7C4L0G5_9CHLR</name>
<dbReference type="CDD" id="cd06662">
    <property type="entry name" value="SURF1"/>
    <property type="match status" value="1"/>
</dbReference>
<proteinExistence type="inferred from homology"/>
<dbReference type="PROSITE" id="PS50895">
    <property type="entry name" value="SURF1"/>
    <property type="match status" value="1"/>
</dbReference>